<dbReference type="EMBL" id="JAANIT010000624">
    <property type="protein sequence ID" value="KAG1545860.1"/>
    <property type="molecule type" value="Genomic_DNA"/>
</dbReference>
<reference evidence="2" key="1">
    <citation type="journal article" date="2020" name="Microb. Genom.">
        <title>Genetic diversity of clinical and environmental Mucorales isolates obtained from an investigation of mucormycosis cases among solid organ transplant recipients.</title>
        <authorList>
            <person name="Nguyen M.H."/>
            <person name="Kaul D."/>
            <person name="Muto C."/>
            <person name="Cheng S.J."/>
            <person name="Richter R.A."/>
            <person name="Bruno V.M."/>
            <person name="Liu G."/>
            <person name="Beyhan S."/>
            <person name="Sundermann A.J."/>
            <person name="Mounaud S."/>
            <person name="Pasculle A.W."/>
            <person name="Nierman W.C."/>
            <person name="Driscoll E."/>
            <person name="Cumbie R."/>
            <person name="Clancy C.J."/>
            <person name="Dupont C.L."/>
        </authorList>
    </citation>
    <scope>NUCLEOTIDE SEQUENCE</scope>
    <source>
        <strain evidence="2">GL16</strain>
    </source>
</reference>
<dbReference type="GO" id="GO:0042254">
    <property type="term" value="P:ribosome biogenesis"/>
    <property type="evidence" value="ECO:0007669"/>
    <property type="project" value="TreeGrafter"/>
</dbReference>
<sequence>MKSLNSETIAKALKGGGLSSRQKISEARAAWDNDSFFFPNKDEFLLSWICTCFAKPNMKKADDCCIFNIDYWTLLVELLQHYRLRFLQDRKRSTPFISVNLLGSASLLLQDIYSTSSQCLELLFSDSCSSSYRPAFEHVSAIVDQILIALEIQISQAEGSALDKLVCTAQLILRKFDTQLVLAANQKKVFFTLIEKTLCKLLSLRYQLNAINKDGKFSDIIQQTTQIICNGLFHPDIILEYTSVLKDVSVDNDDSVTMKQTSYVTKLFELLETMVSEKDQMLYAVDITPILLHAFLDSFRQKRTSGGATQNMNRRVEFGMFIQLLKIIRPVEEHNKSAYLETLLRLLKKVLSTSLYSARNDDISKEQFNMLNTISALVTDYTKNKEYDQGNVLEILETLLQIDLYLVEPRLQLLWPIMLNPLDQAEKSCILFATSVLNAFTASRQMDTFVEDLIRHINKMETDNLFSASVSKHMPAPQALGIFEQFSQSLTSVNHEMKQDKQVVKKRKIMPDRNRFALISVYFCNFISSLKLNPRQRQTLEDPSLALLDKFIKPSISNWNVKTIHNTFIPAIQVHSALIHALCEHYTQKISNEKLVWFENLLVTIFKTVKQHDSSSARTATVLCVYFVEESDNAPWYMHTVWDGSISSIKNKNQMKIACWKLITDEWFETIVQCLEEQRAKEFIAIIYDTMKYEDESTDQYITASKLTKSLLRRANFYEAKCSKEWSIQTFLNNIVHLFKTKLHAEYSDPILNSAAQMVSNLNIKEAFVLDKIAIKDLLENIQSKNVAIQEDIEQDMMSGVQELDVLLKILLIFPSEYFEKNERTLVVYIATLVDIWCVSNIQLDPLVRSKISLTCKSLSLQFIHFFSIHSVLGFDSKILAWLITSSRQLSSSSSHVCKSTSTILGKLSDKLEESILRRVIAFAGAKSPEKHAAQYLTDTAQRCINNTNQYITNGLPTETVSLLNAMVSFLNTRKTSSDIDLSNVIYVYDTITTVSNDVVKALDNVKAVIVSAVEGIKQSTQNEEGNLMSQYTSDFENATRTLYLARLLHEYLKPLRNSIDKVLSTKELSRSLMGLASPVIQLLQSTLDSNGSNTVICHMATEFIAAFCSMPSSHQHLKASKHILATFWFIYSLIYNAGDMASVELLSNAFVSWIKGSSREQFDLIVEGFIEQAEEQVANRSCVEKKQKQVIFVRLLLLLFGASSDYQKTRLKKQLPVFIIKVTLIAERVISLEFMQTMLKLLAQLTVDESYRLSSFDVSLILSCLVQIARPEASKILKNQINKQSAHDIFSDICNILSNLTGHYKEQLIDVLPPYIAITQALLHCFKSGHVLLVNGLDASPKKRKNDADNKKPLAVPRTIALLSDFAPLNDIAAQHYARLLKTIVQKQHSYMTMKTNRSNQSLIKAIAKHTPSLLIEYFTIQSNATMSILQPSTKSLLTNALYDILDICSDNDRAFIMACLDASGKLLFKEFYNNWKENHKYSGQ</sequence>
<dbReference type="Pfam" id="PF10441">
    <property type="entry name" value="Urb2"/>
    <property type="match status" value="1"/>
</dbReference>
<organism evidence="2 3">
    <name type="scientific">Rhizopus oryzae</name>
    <name type="common">Mucormycosis agent</name>
    <name type="synonym">Rhizopus arrhizus var. delemar</name>
    <dbReference type="NCBI Taxonomy" id="64495"/>
    <lineage>
        <taxon>Eukaryota</taxon>
        <taxon>Fungi</taxon>
        <taxon>Fungi incertae sedis</taxon>
        <taxon>Mucoromycota</taxon>
        <taxon>Mucoromycotina</taxon>
        <taxon>Mucoromycetes</taxon>
        <taxon>Mucorales</taxon>
        <taxon>Mucorineae</taxon>
        <taxon>Rhizopodaceae</taxon>
        <taxon>Rhizopus</taxon>
    </lineage>
</organism>
<evidence type="ECO:0000313" key="3">
    <source>
        <dbReference type="Proteomes" id="UP000717996"/>
    </source>
</evidence>
<dbReference type="InterPro" id="IPR052609">
    <property type="entry name" value="Ribosome_Biogenesis_Reg"/>
</dbReference>
<evidence type="ECO:0000259" key="1">
    <source>
        <dbReference type="Pfam" id="PF10441"/>
    </source>
</evidence>
<gene>
    <name evidence="2" type="ORF">G6F51_005215</name>
</gene>
<dbReference type="GO" id="GO:0005730">
    <property type="term" value="C:nucleolus"/>
    <property type="evidence" value="ECO:0007669"/>
    <property type="project" value="TreeGrafter"/>
</dbReference>
<protein>
    <recommendedName>
        <fullName evidence="1">Nucleolar 27S pre-rRNA processing Urb2/Npa2 C-terminal domain-containing protein</fullName>
    </recommendedName>
</protein>
<proteinExistence type="predicted"/>
<dbReference type="Proteomes" id="UP000717996">
    <property type="component" value="Unassembled WGS sequence"/>
</dbReference>
<evidence type="ECO:0000313" key="2">
    <source>
        <dbReference type="EMBL" id="KAG1545860.1"/>
    </source>
</evidence>
<feature type="domain" description="Nucleolar 27S pre-rRNA processing Urb2/Npa2 C-terminal" evidence="1">
    <location>
        <begin position="1238"/>
        <end position="1486"/>
    </location>
</feature>
<dbReference type="InterPro" id="IPR018849">
    <property type="entry name" value="Urb2/Npa2_C"/>
</dbReference>
<dbReference type="PANTHER" id="PTHR15682">
    <property type="entry name" value="UNHEALTHY RIBOSOME BIOGENESIS PROTEIN 2 HOMOLOG"/>
    <property type="match status" value="1"/>
</dbReference>
<dbReference type="PANTHER" id="PTHR15682:SF2">
    <property type="entry name" value="UNHEALTHY RIBOSOME BIOGENESIS PROTEIN 2 HOMOLOG"/>
    <property type="match status" value="1"/>
</dbReference>
<name>A0A9P6YEC6_RHIOR</name>
<accession>A0A9P6YEC6</accession>
<comment type="caution">
    <text evidence="2">The sequence shown here is derived from an EMBL/GenBank/DDBJ whole genome shotgun (WGS) entry which is preliminary data.</text>
</comment>
<dbReference type="OrthoDB" id="160374at2759"/>